<organism evidence="1 2">
    <name type="scientific">Streptomyces phage Starbow</name>
    <dbReference type="NCBI Taxonomy" id="2283266"/>
    <lineage>
        <taxon>Viruses</taxon>
        <taxon>Duplodnaviria</taxon>
        <taxon>Heunggongvirae</taxon>
        <taxon>Uroviricota</taxon>
        <taxon>Caudoviricetes</taxon>
        <taxon>Stanwilliamsviridae</taxon>
        <taxon>Boydwoodruffvirinae</taxon>
        <taxon>Karimacvirus</taxon>
        <taxon>Karimacvirus karimac</taxon>
        <taxon>Streptomyces virus Karimac</taxon>
    </lineage>
</organism>
<dbReference type="EMBL" id="MH576964">
    <property type="protein sequence ID" value="AXH66616.1"/>
    <property type="molecule type" value="Genomic_DNA"/>
</dbReference>
<accession>A0A345M7Z5</accession>
<protein>
    <submittedName>
        <fullName evidence="1">Uncharacterized protein</fullName>
    </submittedName>
</protein>
<sequence length="59" mass="6582">MDNKDKLEVGTKVIVGSDKKKGEIWDLGTNPTLVKVLMKEGAWEGQVMLVVLKQVKLDK</sequence>
<evidence type="ECO:0000313" key="2">
    <source>
        <dbReference type="Proteomes" id="UP000259040"/>
    </source>
</evidence>
<reference evidence="1 2" key="1">
    <citation type="submission" date="2018-07" db="EMBL/GenBank/DDBJ databases">
        <authorList>
            <person name="Boyd E.M."/>
            <person name="Barkley D.B."/>
            <person name="Naeem H."/>
            <person name="Vanhorne R."/>
            <person name="Nayek S."/>
            <person name="Layton S.R."/>
            <person name="Hughes L.E."/>
            <person name="Garlena R.A."/>
            <person name="Russell D.A."/>
            <person name="Pope W.H."/>
            <person name="Jacobs-Sera D."/>
            <person name="Hatfull G.F."/>
        </authorList>
    </citation>
    <scope>NUCLEOTIDE SEQUENCE [LARGE SCALE GENOMIC DNA]</scope>
</reference>
<dbReference type="Proteomes" id="UP000259040">
    <property type="component" value="Segment"/>
</dbReference>
<evidence type="ECO:0000313" key="1">
    <source>
        <dbReference type="EMBL" id="AXH66616.1"/>
    </source>
</evidence>
<proteinExistence type="predicted"/>
<name>A0A345M7Z5_9CAUD</name>
<gene>
    <name evidence="1" type="primary">115</name>
    <name evidence="1" type="ORF">SEA_STARBOW_115</name>
</gene>